<dbReference type="AlphaFoldDB" id="A0A438EC85"/>
<proteinExistence type="predicted"/>
<reference evidence="1 2" key="1">
    <citation type="journal article" date="2018" name="PLoS Genet.">
        <title>Population sequencing reveals clonal diversity and ancestral inbreeding in the grapevine cultivar Chardonnay.</title>
        <authorList>
            <person name="Roach M.J."/>
            <person name="Johnson D.L."/>
            <person name="Bohlmann J."/>
            <person name="van Vuuren H.J."/>
            <person name="Jones S.J."/>
            <person name="Pretorius I.S."/>
            <person name="Schmidt S.A."/>
            <person name="Borneman A.R."/>
        </authorList>
    </citation>
    <scope>NUCLEOTIDE SEQUENCE [LARGE SCALE GENOMIC DNA]</scope>
    <source>
        <strain evidence="2">cv. Chardonnay</strain>
        <tissue evidence="1">Leaf</tissue>
    </source>
</reference>
<dbReference type="Proteomes" id="UP000288805">
    <property type="component" value="Unassembled WGS sequence"/>
</dbReference>
<gene>
    <name evidence="1" type="ORF">CK203_115064</name>
</gene>
<dbReference type="EMBL" id="QGNW01001334">
    <property type="protein sequence ID" value="RVW45284.1"/>
    <property type="molecule type" value="Genomic_DNA"/>
</dbReference>
<evidence type="ECO:0000313" key="2">
    <source>
        <dbReference type="Proteomes" id="UP000288805"/>
    </source>
</evidence>
<comment type="caution">
    <text evidence="1">The sequence shown here is derived from an EMBL/GenBank/DDBJ whole genome shotgun (WGS) entry which is preliminary data.</text>
</comment>
<protein>
    <submittedName>
        <fullName evidence="1">Uncharacterized protein</fullName>
    </submittedName>
</protein>
<evidence type="ECO:0000313" key="1">
    <source>
        <dbReference type="EMBL" id="RVW45284.1"/>
    </source>
</evidence>
<accession>A0A438EC85</accession>
<organism evidence="1 2">
    <name type="scientific">Vitis vinifera</name>
    <name type="common">Grape</name>
    <dbReference type="NCBI Taxonomy" id="29760"/>
    <lineage>
        <taxon>Eukaryota</taxon>
        <taxon>Viridiplantae</taxon>
        <taxon>Streptophyta</taxon>
        <taxon>Embryophyta</taxon>
        <taxon>Tracheophyta</taxon>
        <taxon>Spermatophyta</taxon>
        <taxon>Magnoliopsida</taxon>
        <taxon>eudicotyledons</taxon>
        <taxon>Gunneridae</taxon>
        <taxon>Pentapetalae</taxon>
        <taxon>rosids</taxon>
        <taxon>Vitales</taxon>
        <taxon>Vitaceae</taxon>
        <taxon>Viteae</taxon>
        <taxon>Vitis</taxon>
    </lineage>
</organism>
<sequence length="87" mass="9966">MWRLMIGEPSPLGNLLGKRGSACVEGDDHLAWKHPVSLEMCRGLRTIGGFHSYTWVHLWTFKAAIVTIRFGYSLCSLLWCDQRWVSD</sequence>
<name>A0A438EC85_VITVI</name>